<dbReference type="GO" id="GO:0007005">
    <property type="term" value="P:mitochondrion organization"/>
    <property type="evidence" value="ECO:0007669"/>
    <property type="project" value="TreeGrafter"/>
</dbReference>
<dbReference type="InterPro" id="IPR051114">
    <property type="entry name" value="Mito_RNA_Proc_CCM1"/>
</dbReference>
<protein>
    <recommendedName>
        <fullName evidence="2">Mitochondrial 15S rRNA processing factor CCM1</fullName>
    </recommendedName>
</protein>
<dbReference type="PROSITE" id="PS51375">
    <property type="entry name" value="PPR"/>
    <property type="match status" value="1"/>
</dbReference>
<dbReference type="GO" id="GO:0005739">
    <property type="term" value="C:mitochondrion"/>
    <property type="evidence" value="ECO:0007669"/>
    <property type="project" value="UniProtKB-SubCell"/>
</dbReference>
<dbReference type="InterPro" id="IPR011990">
    <property type="entry name" value="TPR-like_helical_dom_sf"/>
</dbReference>
<dbReference type="AlphaFoldDB" id="A0A9P8P7Z1"/>
<dbReference type="OrthoDB" id="185373at2759"/>
<feature type="region of interest" description="Disordered" evidence="4">
    <location>
        <begin position="102"/>
        <end position="132"/>
    </location>
</feature>
<dbReference type="GeneID" id="70235049"/>
<dbReference type="Pfam" id="PF13812">
    <property type="entry name" value="PPR_3"/>
    <property type="match status" value="1"/>
</dbReference>
<dbReference type="PANTHER" id="PTHR47934">
    <property type="entry name" value="PENTATRICOPEPTIDE REPEAT-CONTAINING PROTEIN PET309, MITOCHONDRIAL"/>
    <property type="match status" value="1"/>
</dbReference>
<feature type="repeat" description="PPR" evidence="3">
    <location>
        <begin position="246"/>
        <end position="280"/>
    </location>
</feature>
<organism evidence="5 6">
    <name type="scientific">Ogataea philodendri</name>
    <dbReference type="NCBI Taxonomy" id="1378263"/>
    <lineage>
        <taxon>Eukaryota</taxon>
        <taxon>Fungi</taxon>
        <taxon>Dikarya</taxon>
        <taxon>Ascomycota</taxon>
        <taxon>Saccharomycotina</taxon>
        <taxon>Pichiomycetes</taxon>
        <taxon>Pichiales</taxon>
        <taxon>Pichiaceae</taxon>
        <taxon>Ogataea</taxon>
    </lineage>
</organism>
<dbReference type="GO" id="GO:0003729">
    <property type="term" value="F:mRNA binding"/>
    <property type="evidence" value="ECO:0007669"/>
    <property type="project" value="TreeGrafter"/>
</dbReference>
<name>A0A9P8P7Z1_9ASCO</name>
<evidence type="ECO:0000313" key="6">
    <source>
        <dbReference type="Proteomes" id="UP000769157"/>
    </source>
</evidence>
<dbReference type="Proteomes" id="UP000769157">
    <property type="component" value="Unassembled WGS sequence"/>
</dbReference>
<comment type="caution">
    <text evidence="5">The sequence shown here is derived from an EMBL/GenBank/DDBJ whole genome shotgun (WGS) entry which is preliminary data.</text>
</comment>
<reference evidence="5" key="2">
    <citation type="submission" date="2021-01" db="EMBL/GenBank/DDBJ databases">
        <authorList>
            <person name="Schikora-Tamarit M.A."/>
        </authorList>
    </citation>
    <scope>NUCLEOTIDE SEQUENCE</scope>
    <source>
        <strain evidence="5">CBS6075</strain>
    </source>
</reference>
<evidence type="ECO:0000256" key="3">
    <source>
        <dbReference type="PROSITE-ProRule" id="PRU00708"/>
    </source>
</evidence>
<sequence length="719" mass="81764">MLGRTVFGRRAPHLPICFVRTVVFNRRPKTPRSSAAKIEAQLTQQIKNLEQFTMQVENTVKQNKDTQIQRSAADEFQVHESQDVADEEAELLFESLMSSNDADPALSLGPGDSSGQAKGLSMFPDAEPHTQLPPVIRTKLDPETIKHITVSDGANWVPVVDRLHQTTGLSGCTPVDVLKLLTTIPRSQRPAVVSKIHEMALSAKLLKGLQLYNSLMSSYNLVKVQQAQPIIEKMYAEMLDKGIKPNLITYGIMINLYSKLLNVDKVREFMDLIRSDGYVATKEVYTTILQMYVRMNNYRQVLDVFSTMKFLSLDTSPSARTYSSVILMDVLNNNVEHALTLYDEMVDRKIEVEPQALLALAKGCSTRQPLIERGWGFIIEYYTKKYPMDSKVVEMMMVLAYKDSDLNLARALFVGLFDTLTKAANAMVPPSPVALRYLFNAYTFYNPDRVPVSRLNHQIRDIAARTLDMCDFSFHKNAPPFLPTLELADPDLGVVEARAIFEYFVLHFPHMISLEVLEAYLFVHALKGHSIDEFEQLWERHTFFKGQTVTVEEPKGEQPEQSEQSEQPEQLDETPASASSAPSTIAARRVQIKYPRNDQLYNACMHAARINKDVAFAQKIWTERGQYRKSPEFQKLSPHKQDQLDFKFARAIVSVFVETNNLTDAFQVILSSQGKFAWTYYHLKSVVALAEKLDQPQTKRELLQVASLAEKRQRKHHSM</sequence>
<feature type="region of interest" description="Disordered" evidence="4">
    <location>
        <begin position="551"/>
        <end position="584"/>
    </location>
</feature>
<dbReference type="Gene3D" id="1.25.40.10">
    <property type="entry name" value="Tetratricopeptide repeat domain"/>
    <property type="match status" value="1"/>
</dbReference>
<dbReference type="Pfam" id="PF01535">
    <property type="entry name" value="PPR"/>
    <property type="match status" value="1"/>
</dbReference>
<dbReference type="EMBL" id="JAEUBE010000183">
    <property type="protein sequence ID" value="KAH3667433.1"/>
    <property type="molecule type" value="Genomic_DNA"/>
</dbReference>
<evidence type="ECO:0000256" key="2">
    <source>
        <dbReference type="ARBA" id="ARBA00044527"/>
    </source>
</evidence>
<dbReference type="InterPro" id="IPR002885">
    <property type="entry name" value="PPR_rpt"/>
</dbReference>
<feature type="compositionally biased region" description="Low complexity" evidence="4">
    <location>
        <begin position="559"/>
        <end position="584"/>
    </location>
</feature>
<proteinExistence type="predicted"/>
<reference evidence="5" key="1">
    <citation type="journal article" date="2021" name="Open Biol.">
        <title>Shared evolutionary footprints suggest mitochondrial oxidative damage underlies multiple complex I losses in fungi.</title>
        <authorList>
            <person name="Schikora-Tamarit M.A."/>
            <person name="Marcet-Houben M."/>
            <person name="Nosek J."/>
            <person name="Gabaldon T."/>
        </authorList>
    </citation>
    <scope>NUCLEOTIDE SEQUENCE</scope>
    <source>
        <strain evidence="5">CBS6075</strain>
    </source>
</reference>
<gene>
    <name evidence="5" type="ORF">OGAPHI_003082</name>
</gene>
<keyword evidence="6" id="KW-1185">Reference proteome</keyword>
<dbReference type="PANTHER" id="PTHR47934:SF6">
    <property type="entry name" value="MITOCHONDRIAL GROUP I INTRON SPLICING FACTOR CCM1-RELATED"/>
    <property type="match status" value="1"/>
</dbReference>
<dbReference type="RefSeq" id="XP_046062245.1">
    <property type="nucleotide sequence ID" value="XM_046204022.1"/>
</dbReference>
<evidence type="ECO:0000313" key="5">
    <source>
        <dbReference type="EMBL" id="KAH3667433.1"/>
    </source>
</evidence>
<dbReference type="GO" id="GO:0006396">
    <property type="term" value="P:RNA processing"/>
    <property type="evidence" value="ECO:0007669"/>
    <property type="project" value="TreeGrafter"/>
</dbReference>
<accession>A0A9P8P7Z1</accession>
<evidence type="ECO:0000256" key="1">
    <source>
        <dbReference type="ARBA" id="ARBA00004173"/>
    </source>
</evidence>
<comment type="subcellular location">
    <subcellularLocation>
        <location evidence="1">Mitochondrion</location>
    </subcellularLocation>
</comment>
<evidence type="ECO:0000256" key="4">
    <source>
        <dbReference type="SAM" id="MobiDB-lite"/>
    </source>
</evidence>